<organism evidence="1 2">
    <name type="scientific">Occultella glacieicola</name>
    <dbReference type="NCBI Taxonomy" id="2518684"/>
    <lineage>
        <taxon>Bacteria</taxon>
        <taxon>Bacillati</taxon>
        <taxon>Actinomycetota</taxon>
        <taxon>Actinomycetes</taxon>
        <taxon>Micrococcales</taxon>
        <taxon>Ruaniaceae</taxon>
        <taxon>Occultella</taxon>
    </lineage>
</organism>
<comment type="caution">
    <text evidence="1">The sequence shown here is derived from an EMBL/GenBank/DDBJ whole genome shotgun (WGS) entry which is preliminary data.</text>
</comment>
<gene>
    <name evidence="1" type="ORF">EXU48_06755</name>
</gene>
<evidence type="ECO:0000313" key="2">
    <source>
        <dbReference type="Proteomes" id="UP000504882"/>
    </source>
</evidence>
<dbReference type="RefSeq" id="WP_133106875.1">
    <property type="nucleotide sequence ID" value="NZ_SMNA01000003.1"/>
</dbReference>
<dbReference type="Proteomes" id="UP000504882">
    <property type="component" value="Unassembled WGS sequence"/>
</dbReference>
<reference evidence="1 2" key="1">
    <citation type="submission" date="2019-03" db="EMBL/GenBank/DDBJ databases">
        <title>Genomic features of bacteria from cold environments.</title>
        <authorList>
            <person name="Shen L."/>
        </authorList>
    </citation>
    <scope>NUCLEOTIDE SEQUENCE [LARGE SCALE GENOMIC DNA]</scope>
    <source>
        <strain evidence="2">T3246-1</strain>
    </source>
</reference>
<keyword evidence="2" id="KW-1185">Reference proteome</keyword>
<proteinExistence type="predicted"/>
<name>A0ABY2E5S8_9MICO</name>
<dbReference type="EMBL" id="SMNA01000003">
    <property type="protein sequence ID" value="TDE95946.1"/>
    <property type="molecule type" value="Genomic_DNA"/>
</dbReference>
<protein>
    <submittedName>
        <fullName evidence="1">Uncharacterized protein</fullName>
    </submittedName>
</protein>
<evidence type="ECO:0000313" key="1">
    <source>
        <dbReference type="EMBL" id="TDE95946.1"/>
    </source>
</evidence>
<accession>A0ABY2E5S8</accession>
<sequence>MLYQVLVDGTVRADRLIGIDYVSVTPIADQTLLSCAVPDPESVADLVGVLTDQGLRVERLRRILDIRAF</sequence>